<feature type="transmembrane region" description="Helical" evidence="1">
    <location>
        <begin position="89"/>
        <end position="111"/>
    </location>
</feature>
<dbReference type="EMBL" id="DYWT01000163">
    <property type="protein sequence ID" value="HJF32045.1"/>
    <property type="molecule type" value="Genomic_DNA"/>
</dbReference>
<comment type="caution">
    <text evidence="2">The sequence shown here is derived from an EMBL/GenBank/DDBJ whole genome shotgun (WGS) entry which is preliminary data.</text>
</comment>
<name>A0A921FYJ7_SPOPS</name>
<keyword evidence="1" id="KW-0472">Membrane</keyword>
<gene>
    <name evidence="2" type="ORF">K8V56_09750</name>
</gene>
<reference evidence="2" key="1">
    <citation type="journal article" date="2021" name="PeerJ">
        <title>Extensive microbial diversity within the chicken gut microbiome revealed by metagenomics and culture.</title>
        <authorList>
            <person name="Gilroy R."/>
            <person name="Ravi A."/>
            <person name="Getino M."/>
            <person name="Pursley I."/>
            <person name="Horton D.L."/>
            <person name="Alikhan N.F."/>
            <person name="Baker D."/>
            <person name="Gharbi K."/>
            <person name="Hall N."/>
            <person name="Watson M."/>
            <person name="Adriaenssens E.M."/>
            <person name="Foster-Nyarko E."/>
            <person name="Jarju S."/>
            <person name="Secka A."/>
            <person name="Antonio M."/>
            <person name="Oren A."/>
            <person name="Chaudhuri R.R."/>
            <person name="La Ragione R."/>
            <person name="Hildebrand F."/>
            <person name="Pallen M.J."/>
        </authorList>
    </citation>
    <scope>NUCLEOTIDE SEQUENCE</scope>
    <source>
        <strain evidence="2">CHK171-7178</strain>
    </source>
</reference>
<organism evidence="2 3">
    <name type="scientific">Sporosarcina psychrophila</name>
    <name type="common">Bacillus psychrophilus</name>
    <dbReference type="NCBI Taxonomy" id="1476"/>
    <lineage>
        <taxon>Bacteria</taxon>
        <taxon>Bacillati</taxon>
        <taxon>Bacillota</taxon>
        <taxon>Bacilli</taxon>
        <taxon>Bacillales</taxon>
        <taxon>Caryophanaceae</taxon>
        <taxon>Sporosarcina</taxon>
    </lineage>
</organism>
<keyword evidence="1" id="KW-0812">Transmembrane</keyword>
<sequence>MRNRTVWDRTKMPVASISWLVSMLVILVITYKGVPLYTYLAFGFLALLFFSVSDRVAFFFYNTLMLVTVFYFLFLAFKESWQPGEQALAIGLHFVFLIHLFSLYSLSKYVYQVGAENRLLKSRVAQLEEYVLEEGVLTKREFEKQATLILSNMSRRKETGFYLKADLIEINRTVRQKLMLALASMMYVTFRKNYDIVGQFDNTTLIVLVQNTDEKGLAIVRDRLEKLLAERLEEDAIKKVRWTVMKIDGQRALYEAAVVK</sequence>
<keyword evidence="1" id="KW-1133">Transmembrane helix</keyword>
<proteinExistence type="predicted"/>
<feature type="transmembrane region" description="Helical" evidence="1">
    <location>
        <begin position="59"/>
        <end position="77"/>
    </location>
</feature>
<accession>A0A921FYJ7</accession>
<dbReference type="Proteomes" id="UP000698173">
    <property type="component" value="Unassembled WGS sequence"/>
</dbReference>
<evidence type="ECO:0000256" key="1">
    <source>
        <dbReference type="SAM" id="Phobius"/>
    </source>
</evidence>
<dbReference type="AlphaFoldDB" id="A0A921FYJ7"/>
<evidence type="ECO:0008006" key="4">
    <source>
        <dbReference type="Google" id="ProtNLM"/>
    </source>
</evidence>
<feature type="transmembrane region" description="Helical" evidence="1">
    <location>
        <begin position="12"/>
        <end position="30"/>
    </location>
</feature>
<evidence type="ECO:0000313" key="3">
    <source>
        <dbReference type="Proteomes" id="UP000698173"/>
    </source>
</evidence>
<evidence type="ECO:0000313" key="2">
    <source>
        <dbReference type="EMBL" id="HJF32045.1"/>
    </source>
</evidence>
<protein>
    <recommendedName>
        <fullName evidence="4">GGDEF domain-containing protein</fullName>
    </recommendedName>
</protein>
<reference evidence="2" key="2">
    <citation type="submission" date="2021-09" db="EMBL/GenBank/DDBJ databases">
        <authorList>
            <person name="Gilroy R."/>
        </authorList>
    </citation>
    <scope>NUCLEOTIDE SEQUENCE</scope>
    <source>
        <strain evidence="2">CHK171-7178</strain>
    </source>
</reference>
<feature type="transmembrane region" description="Helical" evidence="1">
    <location>
        <begin position="36"/>
        <end position="52"/>
    </location>
</feature>